<dbReference type="Proteomes" id="UP001172673">
    <property type="component" value="Unassembled WGS sequence"/>
</dbReference>
<dbReference type="PANTHER" id="PTHR30096:SF0">
    <property type="entry name" value="4,5-DOPA DIOXYGENASE EXTRADIOL-LIKE PROTEIN"/>
    <property type="match status" value="1"/>
</dbReference>
<evidence type="ECO:0000256" key="5">
    <source>
        <dbReference type="ARBA" id="ARBA00023002"/>
    </source>
</evidence>
<organism evidence="7 8">
    <name type="scientific">Cladophialophora chaetospira</name>
    <dbReference type="NCBI Taxonomy" id="386627"/>
    <lineage>
        <taxon>Eukaryota</taxon>
        <taxon>Fungi</taxon>
        <taxon>Dikarya</taxon>
        <taxon>Ascomycota</taxon>
        <taxon>Pezizomycotina</taxon>
        <taxon>Eurotiomycetes</taxon>
        <taxon>Chaetothyriomycetidae</taxon>
        <taxon>Chaetothyriales</taxon>
        <taxon>Herpotrichiellaceae</taxon>
        <taxon>Cladophialophora</taxon>
    </lineage>
</organism>
<evidence type="ECO:0000256" key="3">
    <source>
        <dbReference type="ARBA" id="ARBA00022723"/>
    </source>
</evidence>
<keyword evidence="8" id="KW-1185">Reference proteome</keyword>
<dbReference type="GO" id="GO:0016702">
    <property type="term" value="F:oxidoreductase activity, acting on single donors with incorporation of molecular oxygen, incorporation of two atoms of oxygen"/>
    <property type="evidence" value="ECO:0007669"/>
    <property type="project" value="UniProtKB-ARBA"/>
</dbReference>
<evidence type="ECO:0000256" key="2">
    <source>
        <dbReference type="ARBA" id="ARBA00007581"/>
    </source>
</evidence>
<evidence type="ECO:0000256" key="1">
    <source>
        <dbReference type="ARBA" id="ARBA00001947"/>
    </source>
</evidence>
<dbReference type="EMBL" id="JAPDRK010000005">
    <property type="protein sequence ID" value="KAJ9612000.1"/>
    <property type="molecule type" value="Genomic_DNA"/>
</dbReference>
<evidence type="ECO:0000313" key="7">
    <source>
        <dbReference type="EMBL" id="KAJ9612000.1"/>
    </source>
</evidence>
<dbReference type="GO" id="GO:0008198">
    <property type="term" value="F:ferrous iron binding"/>
    <property type="evidence" value="ECO:0007669"/>
    <property type="project" value="InterPro"/>
</dbReference>
<keyword evidence="5" id="KW-0560">Oxidoreductase</keyword>
<comment type="cofactor">
    <cofactor evidence="1">
        <name>Zn(2+)</name>
        <dbReference type="ChEBI" id="CHEBI:29105"/>
    </cofactor>
</comment>
<comment type="caution">
    <text evidence="7">The sequence shown here is derived from an EMBL/GenBank/DDBJ whole genome shotgun (WGS) entry which is preliminary data.</text>
</comment>
<dbReference type="InterPro" id="IPR004183">
    <property type="entry name" value="Xdiol_dOase_suB"/>
</dbReference>
<name>A0AA38XEH3_9EURO</name>
<keyword evidence="3" id="KW-0479">Metal-binding</keyword>
<dbReference type="Gene3D" id="3.40.830.10">
    <property type="entry name" value="LigB-like"/>
    <property type="match status" value="1"/>
</dbReference>
<protein>
    <recommendedName>
        <fullName evidence="6">Extradiol ring-cleavage dioxygenase class III enzyme subunit B domain-containing protein</fullName>
    </recommendedName>
</protein>
<gene>
    <name evidence="7" type="ORF">H2200_003595</name>
</gene>
<accession>A0AA38XEH3</accession>
<dbReference type="CDD" id="cd07363">
    <property type="entry name" value="45_DOPA_Dioxygenase"/>
    <property type="match status" value="1"/>
</dbReference>
<dbReference type="GO" id="GO:0008270">
    <property type="term" value="F:zinc ion binding"/>
    <property type="evidence" value="ECO:0007669"/>
    <property type="project" value="InterPro"/>
</dbReference>
<dbReference type="AlphaFoldDB" id="A0AA38XEH3"/>
<sequence length="278" mass="31276">MAKRTPVYFVSHGGPNTMYETDHPVYPKLQSIGKEITTQVKPSAIVVFSAHWQADRPNTIEVNVSEDEPLLYDYYGFPRHYYLEKFPNKGSAKIAQRVIDVLSDNGIRTEKVERGLDHGVFVPFKVMFNPEENPVKVPIVQVSLFDDETAAEAHIKLGRAVEKLREENILVICSGMSVHNLRHLMMLGRGSSKTMPYSITFDEALKVATETKPGEQRDENMIGLLERPDARQAHPTFEHLLPIHIAVGAAGGDQGKQTWTLQEGSMAWAQYRFGEVEA</sequence>
<keyword evidence="4" id="KW-0862">Zinc</keyword>
<reference evidence="7" key="1">
    <citation type="submission" date="2022-10" db="EMBL/GenBank/DDBJ databases">
        <title>Culturing micro-colonial fungi from biological soil crusts in the Mojave desert and describing Neophaeococcomyces mojavensis, and introducing the new genera and species Taxawa tesnikishii.</title>
        <authorList>
            <person name="Kurbessoian T."/>
            <person name="Stajich J.E."/>
        </authorList>
    </citation>
    <scope>NUCLEOTIDE SEQUENCE</scope>
    <source>
        <strain evidence="7">TK_41</strain>
    </source>
</reference>
<evidence type="ECO:0000259" key="6">
    <source>
        <dbReference type="Pfam" id="PF02900"/>
    </source>
</evidence>
<feature type="domain" description="Extradiol ring-cleavage dioxygenase class III enzyme subunit B" evidence="6">
    <location>
        <begin position="9"/>
        <end position="256"/>
    </location>
</feature>
<evidence type="ECO:0000256" key="4">
    <source>
        <dbReference type="ARBA" id="ARBA00022833"/>
    </source>
</evidence>
<proteinExistence type="inferred from homology"/>
<dbReference type="InterPro" id="IPR014436">
    <property type="entry name" value="Extradiol_dOase_DODA"/>
</dbReference>
<dbReference type="SUPFAM" id="SSF53213">
    <property type="entry name" value="LigB-like"/>
    <property type="match status" value="1"/>
</dbReference>
<dbReference type="PIRSF" id="PIRSF006157">
    <property type="entry name" value="Doxgns_DODA"/>
    <property type="match status" value="1"/>
</dbReference>
<comment type="similarity">
    <text evidence="2">Belongs to the DODA-type extradiol aromatic ring-opening dioxygenase family.</text>
</comment>
<dbReference type="PANTHER" id="PTHR30096">
    <property type="entry name" value="4,5-DOPA DIOXYGENASE EXTRADIOL-LIKE PROTEIN"/>
    <property type="match status" value="1"/>
</dbReference>
<evidence type="ECO:0000313" key="8">
    <source>
        <dbReference type="Proteomes" id="UP001172673"/>
    </source>
</evidence>
<dbReference type="Pfam" id="PF02900">
    <property type="entry name" value="LigB"/>
    <property type="match status" value="1"/>
</dbReference>